<protein>
    <submittedName>
        <fullName evidence="1">Uncharacterized protein</fullName>
    </submittedName>
</protein>
<proteinExistence type="predicted"/>
<evidence type="ECO:0000313" key="1">
    <source>
        <dbReference type="EMBL" id="CUQ65357.1"/>
    </source>
</evidence>
<organism evidence="1 2">
    <name type="scientific">Candidatus Nitrospira inopinata</name>
    <dbReference type="NCBI Taxonomy" id="1715989"/>
    <lineage>
        <taxon>Bacteria</taxon>
        <taxon>Pseudomonadati</taxon>
        <taxon>Nitrospirota</taxon>
        <taxon>Nitrospiria</taxon>
        <taxon>Nitrospirales</taxon>
        <taxon>Nitrospiraceae</taxon>
        <taxon>Nitrospira</taxon>
    </lineage>
</organism>
<reference evidence="2" key="1">
    <citation type="submission" date="2015-09" db="EMBL/GenBank/DDBJ databases">
        <authorList>
            <person name="Daims H."/>
        </authorList>
    </citation>
    <scope>NUCLEOTIDE SEQUENCE [LARGE SCALE GENOMIC DNA]</scope>
</reference>
<accession>A0A0S4KPS7</accession>
<sequence>MSKKELLSCAGVPIRQTQLEDMEFLVFKTESLFDGKHTYC</sequence>
<keyword evidence="2" id="KW-1185">Reference proteome</keyword>
<dbReference type="Proteomes" id="UP000066284">
    <property type="component" value="Chromosome 1"/>
</dbReference>
<dbReference type="KEGG" id="nio:NITINOP_0381"/>
<name>A0A0S4KPS7_9BACT</name>
<gene>
    <name evidence="1" type="ORF">NITINOP_0381</name>
</gene>
<dbReference type="EMBL" id="LN885086">
    <property type="protein sequence ID" value="CUQ65357.1"/>
    <property type="molecule type" value="Genomic_DNA"/>
</dbReference>
<evidence type="ECO:0000313" key="2">
    <source>
        <dbReference type="Proteomes" id="UP000066284"/>
    </source>
</evidence>
<dbReference type="AlphaFoldDB" id="A0A0S4KPS7"/>